<sequence length="116" mass="13242">MWLYFCPACGDEDCGGSSVAIDFHADCVVWHDFAHDPGPEGGRIQGWTLAPDDIIEALGPYTFDRNEYTTALRELLRQLQDEHRAEQTRLARLSEELGNRAGLWAKWRGRHRAIDE</sequence>
<protein>
    <submittedName>
        <fullName evidence="1">Uncharacterized protein</fullName>
    </submittedName>
</protein>
<reference evidence="2" key="1">
    <citation type="journal article" date="2019" name="Int. J. Syst. Evol. Microbiol.">
        <title>The Global Catalogue of Microorganisms (GCM) 10K type strain sequencing project: providing services to taxonomists for standard genome sequencing and annotation.</title>
        <authorList>
            <consortium name="The Broad Institute Genomics Platform"/>
            <consortium name="The Broad Institute Genome Sequencing Center for Infectious Disease"/>
            <person name="Wu L."/>
            <person name="Ma J."/>
        </authorList>
    </citation>
    <scope>NUCLEOTIDE SEQUENCE [LARGE SCALE GENOMIC DNA]</scope>
    <source>
        <strain evidence="2">JCM 16961</strain>
    </source>
</reference>
<accession>A0ABP7DLY6</accession>
<dbReference type="EMBL" id="BAABCJ010000005">
    <property type="protein sequence ID" value="GAA3707509.1"/>
    <property type="molecule type" value="Genomic_DNA"/>
</dbReference>
<dbReference type="Proteomes" id="UP001501536">
    <property type="component" value="Unassembled WGS sequence"/>
</dbReference>
<evidence type="ECO:0000313" key="2">
    <source>
        <dbReference type="Proteomes" id="UP001501536"/>
    </source>
</evidence>
<comment type="caution">
    <text evidence="1">The sequence shown here is derived from an EMBL/GenBank/DDBJ whole genome shotgun (WGS) entry which is preliminary data.</text>
</comment>
<keyword evidence="2" id="KW-1185">Reference proteome</keyword>
<gene>
    <name evidence="1" type="ORF">GCM10022377_21630</name>
</gene>
<organism evidence="1 2">
    <name type="scientific">Zhihengliuella alba</name>
    <dbReference type="NCBI Taxonomy" id="547018"/>
    <lineage>
        <taxon>Bacteria</taxon>
        <taxon>Bacillati</taxon>
        <taxon>Actinomycetota</taxon>
        <taxon>Actinomycetes</taxon>
        <taxon>Micrococcales</taxon>
        <taxon>Micrococcaceae</taxon>
        <taxon>Zhihengliuella</taxon>
    </lineage>
</organism>
<proteinExistence type="predicted"/>
<name>A0ABP7DLY6_9MICC</name>
<evidence type="ECO:0000313" key="1">
    <source>
        <dbReference type="EMBL" id="GAA3707509.1"/>
    </source>
</evidence>